<dbReference type="EMBL" id="CAJJDO010000120">
    <property type="protein sequence ID" value="CAD8198808.1"/>
    <property type="molecule type" value="Genomic_DNA"/>
</dbReference>
<keyword evidence="2" id="KW-1185">Reference proteome</keyword>
<organism evidence="1 2">
    <name type="scientific">Paramecium pentaurelia</name>
    <dbReference type="NCBI Taxonomy" id="43138"/>
    <lineage>
        <taxon>Eukaryota</taxon>
        <taxon>Sar</taxon>
        <taxon>Alveolata</taxon>
        <taxon>Ciliophora</taxon>
        <taxon>Intramacronucleata</taxon>
        <taxon>Oligohymenophorea</taxon>
        <taxon>Peniculida</taxon>
        <taxon>Parameciidae</taxon>
        <taxon>Paramecium</taxon>
    </lineage>
</organism>
<evidence type="ECO:0000313" key="1">
    <source>
        <dbReference type="EMBL" id="CAD8198808.1"/>
    </source>
</evidence>
<proteinExistence type="predicted"/>
<sequence length="102" mass="12264">MIIEKFVRVIFGLKQNFLIVLQHVLNLNQKIIQTNFLLYQNNKIKKKMELLNAQFVLKMFLTKKNKQVVLIRFIKNAQIIGLNNKNNARYAKHYRLYDLQTQ</sequence>
<accession>A0A8S1XCX2</accession>
<evidence type="ECO:0000313" key="2">
    <source>
        <dbReference type="Proteomes" id="UP000689195"/>
    </source>
</evidence>
<reference evidence="1" key="1">
    <citation type="submission" date="2021-01" db="EMBL/GenBank/DDBJ databases">
        <authorList>
            <consortium name="Genoscope - CEA"/>
            <person name="William W."/>
        </authorList>
    </citation>
    <scope>NUCLEOTIDE SEQUENCE</scope>
</reference>
<gene>
    <name evidence="1" type="ORF">PPENT_87.1.T1200001</name>
</gene>
<dbReference type="Proteomes" id="UP000689195">
    <property type="component" value="Unassembled WGS sequence"/>
</dbReference>
<comment type="caution">
    <text evidence="1">The sequence shown here is derived from an EMBL/GenBank/DDBJ whole genome shotgun (WGS) entry which is preliminary data.</text>
</comment>
<protein>
    <submittedName>
        <fullName evidence="1">Uncharacterized protein</fullName>
    </submittedName>
</protein>
<dbReference type="AlphaFoldDB" id="A0A8S1XCX2"/>
<name>A0A8S1XCX2_9CILI</name>